<proteinExistence type="predicted"/>
<organism evidence="1 2">
    <name type="scientific">Candidatus Synechococcus spongiarum 15L</name>
    <dbReference type="NCBI Taxonomy" id="1608419"/>
    <lineage>
        <taxon>Bacteria</taxon>
        <taxon>Bacillati</taxon>
        <taxon>Cyanobacteriota</taxon>
        <taxon>Cyanophyceae</taxon>
        <taxon>Synechococcales</taxon>
        <taxon>Synechococcaceae</taxon>
        <taxon>Synechococcus</taxon>
    </lineage>
</organism>
<accession>A0A0G8AXM4</accession>
<protein>
    <submittedName>
        <fullName evidence="1">Uncharacterized protein</fullName>
    </submittedName>
</protein>
<comment type="caution">
    <text evidence="1">The sequence shown here is derived from an EMBL/GenBank/DDBJ whole genome shotgun (WGS) entry which is preliminary data.</text>
</comment>
<name>A0A0G8AXM4_9SYNE</name>
<dbReference type="AlphaFoldDB" id="A0A0G8AXM4"/>
<dbReference type="PATRIC" id="fig|1608419.3.peg.2119"/>
<reference evidence="1 2" key="1">
    <citation type="submission" date="2015-02" db="EMBL/GenBank/DDBJ databases">
        <authorList>
            <person name="Slaby B."/>
            <person name="Hentschel U."/>
        </authorList>
    </citation>
    <scope>NUCLEOTIDE SEQUENCE [LARGE SCALE GENOMIC DNA]</scope>
    <source>
        <strain evidence="1">15L</strain>
    </source>
</reference>
<dbReference type="Proteomes" id="UP000035037">
    <property type="component" value="Unassembled WGS sequence"/>
</dbReference>
<gene>
    <name evidence="1" type="ORF">TQ37_03400</name>
</gene>
<evidence type="ECO:0000313" key="2">
    <source>
        <dbReference type="Proteomes" id="UP000035037"/>
    </source>
</evidence>
<sequence length="63" mass="7323">MVVRLWNPHLRWPIPKRLQDEIVPSKDGPIEVEHFTAIAVEMEIGFKLMHRGILHGLNLDNTL</sequence>
<evidence type="ECO:0000313" key="1">
    <source>
        <dbReference type="EMBL" id="KKZ13793.1"/>
    </source>
</evidence>
<reference evidence="1 2" key="2">
    <citation type="submission" date="2015-05" db="EMBL/GenBank/DDBJ databases">
        <title>Lifestyle Evolution in Cyanobacterial Symbionts of Sponges.</title>
        <authorList>
            <person name="Burgsdorf I."/>
            <person name="Slaby B.M."/>
            <person name="Handley K.M."/>
            <person name="Haber M."/>
            <person name="Blom J."/>
            <person name="Marshall C.W."/>
            <person name="Gilbert J.A."/>
            <person name="Hentschel U."/>
            <person name="Steindler L."/>
        </authorList>
    </citation>
    <scope>NUCLEOTIDE SEQUENCE [LARGE SCALE GENOMIC DNA]</scope>
    <source>
        <strain evidence="1">15L</strain>
    </source>
</reference>
<dbReference type="EMBL" id="JYFQ01000068">
    <property type="protein sequence ID" value="KKZ13793.1"/>
    <property type="molecule type" value="Genomic_DNA"/>
</dbReference>